<dbReference type="SMART" id="SM00849">
    <property type="entry name" value="Lactamase_B"/>
    <property type="match status" value="1"/>
</dbReference>
<organism evidence="2 3">
    <name type="scientific">Desulfamplus magnetovallimortis</name>
    <dbReference type="NCBI Taxonomy" id="1246637"/>
    <lineage>
        <taxon>Bacteria</taxon>
        <taxon>Pseudomonadati</taxon>
        <taxon>Thermodesulfobacteriota</taxon>
        <taxon>Desulfobacteria</taxon>
        <taxon>Desulfobacterales</taxon>
        <taxon>Desulfobacteraceae</taxon>
        <taxon>Desulfamplus</taxon>
    </lineage>
</organism>
<dbReference type="Proteomes" id="UP000191931">
    <property type="component" value="Unassembled WGS sequence"/>
</dbReference>
<gene>
    <name evidence="2" type="ORF">MTBBW1_1610016</name>
</gene>
<dbReference type="InterPro" id="IPR036866">
    <property type="entry name" value="RibonucZ/Hydroxyglut_hydro"/>
</dbReference>
<evidence type="ECO:0000313" key="3">
    <source>
        <dbReference type="Proteomes" id="UP000191931"/>
    </source>
</evidence>
<evidence type="ECO:0000313" key="2">
    <source>
        <dbReference type="EMBL" id="SLM28854.1"/>
    </source>
</evidence>
<dbReference type="PANTHER" id="PTHR47619:SF1">
    <property type="entry name" value="EXODEOXYRIBONUCLEASE WALJ"/>
    <property type="match status" value="1"/>
</dbReference>
<feature type="domain" description="Metallo-beta-lactamase" evidence="1">
    <location>
        <begin position="19"/>
        <end position="197"/>
    </location>
</feature>
<sequence length="273" mass="29839">MQTSSLPSLSICPLASGSRGNAIYVSGGKSAVLVDAGLSGVEIERRMALRGISPQSIDAVVVSHEHTDHVKGAGIFSRRYKIPLYINEKTFNTASPRLGSVNFLNYFKCGRPFNIGELTINPFSISHDAADPSGFTFERLKAKLSITTDLGIVTNLVKSHLKGSSLVYLEANHDPEMLQYGPYPWHLKQRIKSRRGHLSNQEAGELLCEIQEGVVNGDKCLSHVILAHLSEENNTPEKALETVNRFLGASHKMPPVKVDVAMPDTPGEMVHLN</sequence>
<dbReference type="PANTHER" id="PTHR47619">
    <property type="entry name" value="METALLO-HYDROLASE YYCJ-RELATED"/>
    <property type="match status" value="1"/>
</dbReference>
<protein>
    <submittedName>
        <fullName evidence="2">Beta-lactamase domain protein</fullName>
    </submittedName>
</protein>
<keyword evidence="3" id="KW-1185">Reference proteome</keyword>
<accession>A0A1W1H8U4</accession>
<dbReference type="InterPro" id="IPR052533">
    <property type="entry name" value="WalJ/YycJ-like"/>
</dbReference>
<name>A0A1W1H8U4_9BACT</name>
<dbReference type="STRING" id="1246637.MTBBW1_1610016"/>
<dbReference type="EMBL" id="FWEV01000070">
    <property type="protein sequence ID" value="SLM28854.1"/>
    <property type="molecule type" value="Genomic_DNA"/>
</dbReference>
<dbReference type="AlphaFoldDB" id="A0A1W1H8U4"/>
<proteinExistence type="predicted"/>
<dbReference type="Pfam" id="PF12706">
    <property type="entry name" value="Lactamase_B_2"/>
    <property type="match status" value="1"/>
</dbReference>
<dbReference type="InterPro" id="IPR001279">
    <property type="entry name" value="Metallo-B-lactamas"/>
</dbReference>
<dbReference type="SUPFAM" id="SSF56281">
    <property type="entry name" value="Metallo-hydrolase/oxidoreductase"/>
    <property type="match status" value="1"/>
</dbReference>
<reference evidence="2 3" key="1">
    <citation type="submission" date="2017-03" db="EMBL/GenBank/DDBJ databases">
        <authorList>
            <person name="Afonso C.L."/>
            <person name="Miller P.J."/>
            <person name="Scott M.A."/>
            <person name="Spackman E."/>
            <person name="Goraichik I."/>
            <person name="Dimitrov K.M."/>
            <person name="Suarez D.L."/>
            <person name="Swayne D.E."/>
        </authorList>
    </citation>
    <scope>NUCLEOTIDE SEQUENCE [LARGE SCALE GENOMIC DNA]</scope>
    <source>
        <strain evidence="2">PRJEB14757</strain>
    </source>
</reference>
<evidence type="ECO:0000259" key="1">
    <source>
        <dbReference type="SMART" id="SM00849"/>
    </source>
</evidence>
<dbReference type="OrthoDB" id="9803916at2"/>
<dbReference type="Gene3D" id="3.60.15.10">
    <property type="entry name" value="Ribonuclease Z/Hydroxyacylglutathione hydrolase-like"/>
    <property type="match status" value="1"/>
</dbReference>